<keyword evidence="2" id="KW-1185">Reference proteome</keyword>
<protein>
    <submittedName>
        <fullName evidence="1">Uncharacterized protein</fullName>
    </submittedName>
</protein>
<evidence type="ECO:0000313" key="1">
    <source>
        <dbReference type="EMBL" id="MFC0711497.1"/>
    </source>
</evidence>
<comment type="caution">
    <text evidence="1">The sequence shown here is derived from an EMBL/GenBank/DDBJ whole genome shotgun (WGS) entry which is preliminary data.</text>
</comment>
<sequence>MMLSIRLLPAWAGEGGQALATRERDYSGHFRADRNSPVEHEAVMDQLLLNALALSWDEQDNDQALFLV</sequence>
<name>A0ABV6SPP2_AZOPA</name>
<accession>A0ABV6SPP2</accession>
<dbReference type="Proteomes" id="UP001589891">
    <property type="component" value="Unassembled WGS sequence"/>
</dbReference>
<organism evidence="1 2">
    <name type="scientific">Azorhizophilus paspali</name>
    <name type="common">Azotobacter paspali</name>
    <dbReference type="NCBI Taxonomy" id="69963"/>
    <lineage>
        <taxon>Bacteria</taxon>
        <taxon>Pseudomonadati</taxon>
        <taxon>Pseudomonadota</taxon>
        <taxon>Gammaproteobacteria</taxon>
        <taxon>Pseudomonadales</taxon>
        <taxon>Pseudomonadaceae</taxon>
        <taxon>Azorhizophilus</taxon>
    </lineage>
</organism>
<evidence type="ECO:0000313" key="2">
    <source>
        <dbReference type="Proteomes" id="UP001589891"/>
    </source>
</evidence>
<dbReference type="EMBL" id="JBHLSS010000119">
    <property type="protein sequence ID" value="MFC0711497.1"/>
    <property type="molecule type" value="Genomic_DNA"/>
</dbReference>
<dbReference type="RefSeq" id="WP_376948266.1">
    <property type="nucleotide sequence ID" value="NZ_JBHLSS010000119.1"/>
</dbReference>
<reference evidence="1 2" key="1">
    <citation type="submission" date="2024-09" db="EMBL/GenBank/DDBJ databases">
        <authorList>
            <person name="Sun Q."/>
            <person name="Mori K."/>
        </authorList>
    </citation>
    <scope>NUCLEOTIDE SEQUENCE [LARGE SCALE GENOMIC DNA]</scope>
    <source>
        <strain evidence="1 2">NCAIM B.01794</strain>
    </source>
</reference>
<proteinExistence type="predicted"/>
<gene>
    <name evidence="1" type="ORF">ACFFGX_18745</name>
</gene>